<dbReference type="GO" id="GO:0000287">
    <property type="term" value="F:magnesium ion binding"/>
    <property type="evidence" value="ECO:0007669"/>
    <property type="project" value="UniProtKB-UniRule"/>
</dbReference>
<dbReference type="AlphaFoldDB" id="A0A2H0WKU2"/>
<keyword evidence="4 13" id="KW-0963">Cytoplasm</keyword>
<dbReference type="Gene3D" id="3.30.56.10">
    <property type="match status" value="2"/>
</dbReference>
<dbReference type="InterPro" id="IPR009061">
    <property type="entry name" value="DNA-bd_dom_put_sf"/>
</dbReference>
<dbReference type="SUPFAM" id="SSF56037">
    <property type="entry name" value="PheT/TilS domain"/>
    <property type="match status" value="1"/>
</dbReference>
<dbReference type="PANTHER" id="PTHR10947:SF0">
    <property type="entry name" value="PHENYLALANINE--TRNA LIGASE BETA SUBUNIT"/>
    <property type="match status" value="1"/>
</dbReference>
<name>A0A2H0WKU2_9BACT</name>
<keyword evidence="9 13" id="KW-0460">Magnesium</keyword>
<dbReference type="Pfam" id="PF03147">
    <property type="entry name" value="FDX-ACB"/>
    <property type="match status" value="1"/>
</dbReference>
<feature type="binding site" evidence="13">
    <location>
        <position position="346"/>
    </location>
    <ligand>
        <name>Mg(2+)</name>
        <dbReference type="ChEBI" id="CHEBI:18420"/>
        <note>shared with alpha subunit</note>
    </ligand>
</feature>
<feature type="domain" description="B5" evidence="15">
    <location>
        <begin position="293"/>
        <end position="368"/>
    </location>
</feature>
<dbReference type="HAMAP" id="MF_00283">
    <property type="entry name" value="Phe_tRNA_synth_beta1"/>
    <property type="match status" value="1"/>
</dbReference>
<sequence>MRTRTCEYMKFSHSWIQSYFKKPLPKPDKLAEILTMHSFEIEAKGDILEIDVLPNRGPDCYSHLGIARECAAVLDYQLKEPVFEYKGSDLDTKDYVSVDVQEPELCPRYIAFLVRDVKVAESPEWLKKRLTSIGQKPINNIVDIGNYVMLETGQPLHAFDLQKIGGRKIVVRKAVHGEKMFTLDNKEIDLPLGVLVIADDKEPMAVAGVKGGKKSGISKGTKDIVVEAAIFNPSAIYQSSRSAGVKTDASLRFEHGVSLFLAETGIKRMAALIQELGVGEPAGKFIDVCSAKHSLASVGFTSRDVKKLLGVEIDGAEITKILKKLRFGVEEKGEQFIVNPPKWRMDINIKEDVIEEIARMYGYENIPLEIPVQTGVLPERNDEYFFSAMIRGLLAEAGFSEVYNYSFLEKGEEKLKLENPVSSEKAYLRTGLYEGLKRNIEANFKNYDTVKLFEIGKVFGGGLAHENERIKIGIAAGYLKDNEKKRQVSMELKGIADMLCTKMGITEPLESEIIKDNVCEVDLSEIIEKAKSNIDLSDITQPISEALEYRPFSKYPAIIRDISLFVPLDTRIEEVMDVIENTGGEFLVDTDLFDEYTPDTKKSLAFRLIFQSFEKTLTDGEVNEIMEKIMNALEANLQWEVRK</sequence>
<feature type="domain" description="FDX-ACB" evidence="14">
    <location>
        <begin position="553"/>
        <end position="642"/>
    </location>
</feature>
<dbReference type="SMART" id="SM00874">
    <property type="entry name" value="B5"/>
    <property type="match status" value="1"/>
</dbReference>
<dbReference type="SUPFAM" id="SSF54991">
    <property type="entry name" value="Anticodon-binding domain of PheRS"/>
    <property type="match status" value="1"/>
</dbReference>
<protein>
    <recommendedName>
        <fullName evidence="13">Phenylalanine--tRNA ligase beta subunit</fullName>
        <ecNumber evidence="13">6.1.1.20</ecNumber>
    </recommendedName>
    <alternativeName>
        <fullName evidence="13">Phenylalanyl-tRNA synthetase beta subunit</fullName>
        <shortName evidence="13">PheRS</shortName>
    </alternativeName>
</protein>
<dbReference type="EC" id="6.1.1.20" evidence="13"/>
<evidence type="ECO:0000259" key="14">
    <source>
        <dbReference type="PROSITE" id="PS51447"/>
    </source>
</evidence>
<keyword evidence="11 13" id="KW-0030">Aminoacyl-tRNA synthetase</keyword>
<keyword evidence="5 13" id="KW-0436">Ligase</keyword>
<comment type="caution">
    <text evidence="16">The sequence shown here is derived from an EMBL/GenBank/DDBJ whole genome shotgun (WGS) entry which is preliminary data.</text>
</comment>
<dbReference type="NCBIfam" id="TIGR00472">
    <property type="entry name" value="pheT_bact"/>
    <property type="match status" value="1"/>
</dbReference>
<dbReference type="FunFam" id="3.30.56.10:FF:000002">
    <property type="entry name" value="Phenylalanine--tRNA ligase beta subunit"/>
    <property type="match status" value="1"/>
</dbReference>
<evidence type="ECO:0000256" key="7">
    <source>
        <dbReference type="ARBA" id="ARBA00022741"/>
    </source>
</evidence>
<dbReference type="GO" id="GO:0009328">
    <property type="term" value="C:phenylalanine-tRNA ligase complex"/>
    <property type="evidence" value="ECO:0007669"/>
    <property type="project" value="TreeGrafter"/>
</dbReference>
<evidence type="ECO:0000256" key="13">
    <source>
        <dbReference type="HAMAP-Rule" id="MF_00283"/>
    </source>
</evidence>
<evidence type="ECO:0000256" key="3">
    <source>
        <dbReference type="ARBA" id="ARBA00011209"/>
    </source>
</evidence>
<dbReference type="GO" id="GO:0004826">
    <property type="term" value="F:phenylalanine-tRNA ligase activity"/>
    <property type="evidence" value="ECO:0007669"/>
    <property type="project" value="UniProtKB-UniRule"/>
</dbReference>
<evidence type="ECO:0000313" key="17">
    <source>
        <dbReference type="Proteomes" id="UP000230353"/>
    </source>
</evidence>
<dbReference type="SUPFAM" id="SSF46955">
    <property type="entry name" value="Putative DNA-binding domain"/>
    <property type="match status" value="2"/>
</dbReference>
<dbReference type="SUPFAM" id="SSF55681">
    <property type="entry name" value="Class II aaRS and biotin synthetases"/>
    <property type="match status" value="1"/>
</dbReference>
<evidence type="ECO:0000256" key="4">
    <source>
        <dbReference type="ARBA" id="ARBA00022490"/>
    </source>
</evidence>
<evidence type="ECO:0000256" key="9">
    <source>
        <dbReference type="ARBA" id="ARBA00022842"/>
    </source>
</evidence>
<dbReference type="Pfam" id="PF03484">
    <property type="entry name" value="B5"/>
    <property type="match status" value="1"/>
</dbReference>
<keyword evidence="6 13" id="KW-0479">Metal-binding</keyword>
<dbReference type="InterPro" id="IPR020825">
    <property type="entry name" value="Phe-tRNA_synthase-like_B3/B4"/>
</dbReference>
<dbReference type="Pfam" id="PF03483">
    <property type="entry name" value="B3_4"/>
    <property type="match status" value="1"/>
</dbReference>
<dbReference type="Gene3D" id="3.50.40.10">
    <property type="entry name" value="Phenylalanyl-trna Synthetase, Chain B, domain 3"/>
    <property type="match status" value="1"/>
</dbReference>
<keyword evidence="8 13" id="KW-0067">ATP-binding</keyword>
<organism evidence="16 17">
    <name type="scientific">Candidatus Tagabacteria bacterium CG09_land_8_20_14_0_10_41_14</name>
    <dbReference type="NCBI Taxonomy" id="1975021"/>
    <lineage>
        <taxon>Bacteria</taxon>
        <taxon>Candidatus Tagaibacteriota</taxon>
    </lineage>
</organism>
<comment type="subcellular location">
    <subcellularLocation>
        <location evidence="1 13">Cytoplasm</location>
    </subcellularLocation>
</comment>
<dbReference type="InterPro" id="IPR005146">
    <property type="entry name" value="B3/B4_tRNA-bd"/>
</dbReference>
<feature type="binding site" evidence="13">
    <location>
        <position position="352"/>
    </location>
    <ligand>
        <name>Mg(2+)</name>
        <dbReference type="ChEBI" id="CHEBI:18420"/>
        <note>shared with alpha subunit</note>
    </ligand>
</feature>
<keyword evidence="10 13" id="KW-0648">Protein biosynthesis</keyword>
<evidence type="ECO:0000256" key="10">
    <source>
        <dbReference type="ARBA" id="ARBA00022917"/>
    </source>
</evidence>
<dbReference type="InterPro" id="IPR045864">
    <property type="entry name" value="aa-tRNA-synth_II/BPL/LPL"/>
</dbReference>
<proteinExistence type="inferred from homology"/>
<evidence type="ECO:0000256" key="1">
    <source>
        <dbReference type="ARBA" id="ARBA00004496"/>
    </source>
</evidence>
<comment type="similarity">
    <text evidence="2 13">Belongs to the phenylalanyl-tRNA synthetase beta subunit family. Type 1 subfamily.</text>
</comment>
<dbReference type="GO" id="GO:0006432">
    <property type="term" value="P:phenylalanyl-tRNA aminoacylation"/>
    <property type="evidence" value="ECO:0007669"/>
    <property type="project" value="UniProtKB-UniRule"/>
</dbReference>
<comment type="cofactor">
    <cofactor evidence="13">
        <name>Mg(2+)</name>
        <dbReference type="ChEBI" id="CHEBI:18420"/>
    </cofactor>
    <text evidence="13">Binds 2 magnesium ions per tetramer.</text>
</comment>
<gene>
    <name evidence="13 16" type="primary">pheT</name>
    <name evidence="16" type="ORF">COT67_02620</name>
</gene>
<dbReference type="InterPro" id="IPR045060">
    <property type="entry name" value="Phe-tRNA-ligase_IIc_bsu"/>
</dbReference>
<dbReference type="SMART" id="SM00873">
    <property type="entry name" value="B3_4"/>
    <property type="match status" value="1"/>
</dbReference>
<feature type="binding site" evidence="13">
    <location>
        <position position="355"/>
    </location>
    <ligand>
        <name>Mg(2+)</name>
        <dbReference type="ChEBI" id="CHEBI:18420"/>
        <note>shared with alpha subunit</note>
    </ligand>
</feature>
<dbReference type="InterPro" id="IPR005147">
    <property type="entry name" value="tRNA_synthase_B5-dom"/>
</dbReference>
<evidence type="ECO:0000259" key="15">
    <source>
        <dbReference type="PROSITE" id="PS51483"/>
    </source>
</evidence>
<dbReference type="Gene3D" id="3.30.930.10">
    <property type="entry name" value="Bira Bifunctional Protein, Domain 2"/>
    <property type="match status" value="1"/>
</dbReference>
<feature type="binding site" evidence="13">
    <location>
        <position position="356"/>
    </location>
    <ligand>
        <name>Mg(2+)</name>
        <dbReference type="ChEBI" id="CHEBI:18420"/>
        <note>shared with alpha subunit</note>
    </ligand>
</feature>
<dbReference type="Gene3D" id="3.30.70.380">
    <property type="entry name" value="Ferrodoxin-fold anticodon-binding domain"/>
    <property type="match status" value="1"/>
</dbReference>
<dbReference type="PANTHER" id="PTHR10947">
    <property type="entry name" value="PHENYLALANYL-TRNA SYNTHETASE BETA CHAIN AND LEUCINE-RICH REPEAT-CONTAINING PROTEIN 47"/>
    <property type="match status" value="1"/>
</dbReference>
<dbReference type="PROSITE" id="PS51447">
    <property type="entry name" value="FDX_ACB"/>
    <property type="match status" value="1"/>
</dbReference>
<comment type="catalytic activity">
    <reaction evidence="12 13">
        <text>tRNA(Phe) + L-phenylalanine + ATP = L-phenylalanyl-tRNA(Phe) + AMP + diphosphate + H(+)</text>
        <dbReference type="Rhea" id="RHEA:19413"/>
        <dbReference type="Rhea" id="RHEA-COMP:9668"/>
        <dbReference type="Rhea" id="RHEA-COMP:9699"/>
        <dbReference type="ChEBI" id="CHEBI:15378"/>
        <dbReference type="ChEBI" id="CHEBI:30616"/>
        <dbReference type="ChEBI" id="CHEBI:33019"/>
        <dbReference type="ChEBI" id="CHEBI:58095"/>
        <dbReference type="ChEBI" id="CHEBI:78442"/>
        <dbReference type="ChEBI" id="CHEBI:78531"/>
        <dbReference type="ChEBI" id="CHEBI:456215"/>
        <dbReference type="EC" id="6.1.1.20"/>
    </reaction>
</comment>
<dbReference type="InterPro" id="IPR005121">
    <property type="entry name" value="Fdx_antiC-bd"/>
</dbReference>
<dbReference type="EMBL" id="PEZL01000038">
    <property type="protein sequence ID" value="PIS13271.1"/>
    <property type="molecule type" value="Genomic_DNA"/>
</dbReference>
<dbReference type="PROSITE" id="PS51483">
    <property type="entry name" value="B5"/>
    <property type="match status" value="1"/>
</dbReference>
<dbReference type="GO" id="GO:0005524">
    <property type="term" value="F:ATP binding"/>
    <property type="evidence" value="ECO:0007669"/>
    <property type="project" value="UniProtKB-UniRule"/>
</dbReference>
<evidence type="ECO:0000256" key="5">
    <source>
        <dbReference type="ARBA" id="ARBA00022598"/>
    </source>
</evidence>
<dbReference type="InterPro" id="IPR004532">
    <property type="entry name" value="Phe-tRNA-ligase_IIc_bsu_bact"/>
</dbReference>
<dbReference type="InterPro" id="IPR041616">
    <property type="entry name" value="PheRS_beta_core"/>
</dbReference>
<evidence type="ECO:0000256" key="12">
    <source>
        <dbReference type="ARBA" id="ARBA00049255"/>
    </source>
</evidence>
<reference evidence="17" key="1">
    <citation type="submission" date="2017-09" db="EMBL/GenBank/DDBJ databases">
        <title>Depth-based differentiation of microbial function through sediment-hosted aquifers and enrichment of novel symbionts in the deep terrestrial subsurface.</title>
        <authorList>
            <person name="Probst A.J."/>
            <person name="Ladd B."/>
            <person name="Jarett J.K."/>
            <person name="Geller-Mcgrath D.E."/>
            <person name="Sieber C.M.K."/>
            <person name="Emerson J.B."/>
            <person name="Anantharaman K."/>
            <person name="Thomas B.C."/>
            <person name="Malmstrom R."/>
            <person name="Stieglmeier M."/>
            <person name="Klingl A."/>
            <person name="Woyke T."/>
            <person name="Ryan C.M."/>
            <person name="Banfield J.F."/>
        </authorList>
    </citation>
    <scope>NUCLEOTIDE SEQUENCE [LARGE SCALE GENOMIC DNA]</scope>
</reference>
<evidence type="ECO:0000256" key="11">
    <source>
        <dbReference type="ARBA" id="ARBA00023146"/>
    </source>
</evidence>
<evidence type="ECO:0000256" key="2">
    <source>
        <dbReference type="ARBA" id="ARBA00008653"/>
    </source>
</evidence>
<dbReference type="Proteomes" id="UP000230353">
    <property type="component" value="Unassembled WGS sequence"/>
</dbReference>
<evidence type="ECO:0000256" key="6">
    <source>
        <dbReference type="ARBA" id="ARBA00022723"/>
    </source>
</evidence>
<dbReference type="Pfam" id="PF17759">
    <property type="entry name" value="tRNA_synthFbeta"/>
    <property type="match status" value="1"/>
</dbReference>
<evidence type="ECO:0000313" key="16">
    <source>
        <dbReference type="EMBL" id="PIS13271.1"/>
    </source>
</evidence>
<dbReference type="InterPro" id="IPR036690">
    <property type="entry name" value="Fdx_antiC-bd_sf"/>
</dbReference>
<accession>A0A2H0WKU2</accession>
<evidence type="ECO:0000256" key="8">
    <source>
        <dbReference type="ARBA" id="ARBA00022840"/>
    </source>
</evidence>
<keyword evidence="7 13" id="KW-0547">Nucleotide-binding</keyword>
<comment type="subunit">
    <text evidence="3 13">Tetramer of two alpha and two beta subunits.</text>
</comment>
<dbReference type="SMART" id="SM00896">
    <property type="entry name" value="FDX-ACB"/>
    <property type="match status" value="1"/>
</dbReference>
<dbReference type="GO" id="GO:0003723">
    <property type="term" value="F:RNA binding"/>
    <property type="evidence" value="ECO:0007669"/>
    <property type="project" value="InterPro"/>
</dbReference>